<dbReference type="EMBL" id="VDMD01000028">
    <property type="protein sequence ID" value="TRM59341.1"/>
    <property type="molecule type" value="Genomic_DNA"/>
</dbReference>
<protein>
    <recommendedName>
        <fullName evidence="3">F-box domain-containing protein</fullName>
    </recommendedName>
</protein>
<reference evidence="1 2" key="1">
    <citation type="journal article" date="2019" name="New Phytol.">
        <title>Comparative genomics reveals unique wood-decay strategies and fruiting body development in the Schizophyllaceae.</title>
        <authorList>
            <person name="Almasi E."/>
            <person name="Sahu N."/>
            <person name="Krizsan K."/>
            <person name="Balint B."/>
            <person name="Kovacs G.M."/>
            <person name="Kiss B."/>
            <person name="Cseklye J."/>
            <person name="Drula E."/>
            <person name="Henrissat B."/>
            <person name="Nagy I."/>
            <person name="Chovatia M."/>
            <person name="Adam C."/>
            <person name="LaButti K."/>
            <person name="Lipzen A."/>
            <person name="Riley R."/>
            <person name="Grigoriev I.V."/>
            <person name="Nagy L.G."/>
        </authorList>
    </citation>
    <scope>NUCLEOTIDE SEQUENCE [LARGE SCALE GENOMIC DNA]</scope>
    <source>
        <strain evidence="1 2">NL-1724</strain>
    </source>
</reference>
<gene>
    <name evidence="1" type="ORF">BD626DRAFT_153476</name>
</gene>
<dbReference type="OrthoDB" id="2922264at2759"/>
<sequence>MSDTQARLSQAQTCPEDVLREITHLLEVADAASCALACRNWLLPGRLRLYSSVHLDTSNIEKLGLLLHTLLKIPDVVLPLVRHICVVYERTVPNNVLNDLFSWLSGIQRAPRLLSLTLTLKSYDFEFADTACGIIPALTSLETLALTDRFVDLAQSPGRNILALLSGPALRRASLTFGAPSQFHTEQDVPVGVTWLSLNIGDFPSWLPKLATPSLAQSLTRLDVTASVLKHRHKILIEPLRRFQRLTHLVVYTTVGGSPLLHEVVGHLPALRALYAGEGTWNTEMIDALPGTLHSLWLEAAAGLPGARLGDGHVENLAKRRLRALALVCKRPGELDSIQEIAARYKMIFRLMHKVPLDMFDSRLLM</sequence>
<evidence type="ECO:0000313" key="1">
    <source>
        <dbReference type="EMBL" id="TRM59341.1"/>
    </source>
</evidence>
<keyword evidence="2" id="KW-1185">Reference proteome</keyword>
<proteinExistence type="predicted"/>
<name>A0A550C3F6_9AGAR</name>
<organism evidence="1 2">
    <name type="scientific">Schizophyllum amplum</name>
    <dbReference type="NCBI Taxonomy" id="97359"/>
    <lineage>
        <taxon>Eukaryota</taxon>
        <taxon>Fungi</taxon>
        <taxon>Dikarya</taxon>
        <taxon>Basidiomycota</taxon>
        <taxon>Agaricomycotina</taxon>
        <taxon>Agaricomycetes</taxon>
        <taxon>Agaricomycetidae</taxon>
        <taxon>Agaricales</taxon>
        <taxon>Schizophyllaceae</taxon>
        <taxon>Schizophyllum</taxon>
    </lineage>
</organism>
<dbReference type="Proteomes" id="UP000320762">
    <property type="component" value="Unassembled WGS sequence"/>
</dbReference>
<accession>A0A550C3F6</accession>
<evidence type="ECO:0008006" key="3">
    <source>
        <dbReference type="Google" id="ProtNLM"/>
    </source>
</evidence>
<comment type="caution">
    <text evidence="1">The sequence shown here is derived from an EMBL/GenBank/DDBJ whole genome shotgun (WGS) entry which is preliminary data.</text>
</comment>
<evidence type="ECO:0000313" key="2">
    <source>
        <dbReference type="Proteomes" id="UP000320762"/>
    </source>
</evidence>
<dbReference type="AlphaFoldDB" id="A0A550C3F6"/>